<dbReference type="SMART" id="SM00369">
    <property type="entry name" value="LRR_TYP"/>
    <property type="match status" value="9"/>
</dbReference>
<proteinExistence type="predicted"/>
<dbReference type="PRINTS" id="PR00019">
    <property type="entry name" value="LEURICHRPT"/>
</dbReference>
<dbReference type="RefSeq" id="WP_201166691.1">
    <property type="nucleotide sequence ID" value="NZ_JAEPWM010000001.1"/>
</dbReference>
<dbReference type="PROSITE" id="PS51450">
    <property type="entry name" value="LRR"/>
    <property type="match status" value="5"/>
</dbReference>
<dbReference type="InterPro" id="IPR001611">
    <property type="entry name" value="Leu-rich_rpt"/>
</dbReference>
<dbReference type="Gene3D" id="3.80.10.10">
    <property type="entry name" value="Ribonuclease Inhibitor"/>
    <property type="match status" value="2"/>
</dbReference>
<dbReference type="GO" id="GO:0005737">
    <property type="term" value="C:cytoplasm"/>
    <property type="evidence" value="ECO:0007669"/>
    <property type="project" value="TreeGrafter"/>
</dbReference>
<dbReference type="PANTHER" id="PTHR48051">
    <property type="match status" value="1"/>
</dbReference>
<accession>A0A934TPU5</accession>
<evidence type="ECO:0000259" key="3">
    <source>
        <dbReference type="Pfam" id="PF12770"/>
    </source>
</evidence>
<evidence type="ECO:0008006" key="7">
    <source>
        <dbReference type="Google" id="ProtNLM"/>
    </source>
</evidence>
<protein>
    <recommendedName>
        <fullName evidence="7">CHAT domain-containing protein</fullName>
    </recommendedName>
</protein>
<sequence>MSTQEAEARIARAIEAKAAVLDLRGLGLKALPPLPEGLGGLRSIELGSNRLTSLPDELFMLRALRRIGLGNNRIATLPASVAQLQELLSLDLSENRLEGLPDSIASLARLVEVSLYANRLSELPAGVFALQHLERLDLARNRLSALPSLARVRRSRLRALDASNNQLSRIPEGMHSLRSLRVLSLGGNRLASIEGLEGLLLLEELDVSNNALVSVAPTLRGLPRLKRLDTSGNPIAEDEREAIARYAALREDASAAIGQRISGGESGESDARYFDQAPFEFNADLAVDPARAPDLVDLYYKKSGGQDMSLRLPDGSSLDLDRASRTRALDFTRSAAASEKPVRLQIGQARGREQMEAKRAFVVAALGRLHGVQLVEPNVEVELPHAGVPARDLLLQWSDQDATPGPLQRKVAMGFSAFFTPETALSEVEPLACDSDVWLWCTVSAGELIPGAIGGGQALAPGIVDHAELEIAVFTNPDGFQVESRTGTLRLAGPTCVVLRHADVPANAETPVLDSRLFFRTITPNRPGVAQLRVHLYHRGLLVQAINVLACIGERSGAPDRPAITAQVDYALSNALEERQLLALGEHTLSIFANESPGAMAGFRFFGADGEIVGSATVEASRITTLLETARQELRLASWGSTEAYQEARDIYRYEPAAPRPDLKEDLVRLAKCGFNLWDALAKSFARDGDVRALQQAMRCPGVVQLGMKESSAQVLPLAILYDRPIEPALKNPDAFELCGAFWERPDCLEGRCPNHGNLRVVCPSGFWGFRHSIGVPVGPANVEAAGGVGAAKVRLFASAYAGTFPLRDSHLLELETLVGADFFEKSLTYQETVTRMQQGGFQLLYLYCHGGMDGAIPYVLIGRDDEDPNQIVRATLRSSGIEWAAPRTLVFINGCRTTALEPEQAIDLVNGFVETAHASGVIGTEVTVFEPLATKMAEAFIARLVAGADVGTALRDARRALLRGDRPNPLGLVYIPFALATLKLEGLPASTPPATS</sequence>
<dbReference type="InterPro" id="IPR055414">
    <property type="entry name" value="LRR_R13L4/SHOC2-like"/>
</dbReference>
<organism evidence="5 6">
    <name type="scientific">Ramlibacter ginsenosidimutans</name>
    <dbReference type="NCBI Taxonomy" id="502333"/>
    <lineage>
        <taxon>Bacteria</taxon>
        <taxon>Pseudomonadati</taxon>
        <taxon>Pseudomonadota</taxon>
        <taxon>Betaproteobacteria</taxon>
        <taxon>Burkholderiales</taxon>
        <taxon>Comamonadaceae</taxon>
        <taxon>Ramlibacter</taxon>
    </lineage>
</organism>
<gene>
    <name evidence="5" type="ORF">JJB11_04530</name>
</gene>
<dbReference type="Proteomes" id="UP000630528">
    <property type="component" value="Unassembled WGS sequence"/>
</dbReference>
<dbReference type="PANTHER" id="PTHR48051:SF1">
    <property type="entry name" value="RAS SUPPRESSOR PROTEIN 1"/>
    <property type="match status" value="1"/>
</dbReference>
<evidence type="ECO:0000256" key="1">
    <source>
        <dbReference type="ARBA" id="ARBA00022614"/>
    </source>
</evidence>
<keyword evidence="2" id="KW-0677">Repeat</keyword>
<dbReference type="SUPFAM" id="SSF52058">
    <property type="entry name" value="L domain-like"/>
    <property type="match status" value="1"/>
</dbReference>
<dbReference type="InterPro" id="IPR003591">
    <property type="entry name" value="Leu-rich_rpt_typical-subtyp"/>
</dbReference>
<evidence type="ECO:0000313" key="6">
    <source>
        <dbReference type="Proteomes" id="UP000630528"/>
    </source>
</evidence>
<dbReference type="InterPro" id="IPR025875">
    <property type="entry name" value="Leu-rich_rpt_4"/>
</dbReference>
<dbReference type="SMART" id="SM00365">
    <property type="entry name" value="LRR_SD22"/>
    <property type="match status" value="3"/>
</dbReference>
<dbReference type="FunFam" id="3.80.10.10:FF:001164">
    <property type="entry name" value="GH01279p"/>
    <property type="match status" value="1"/>
</dbReference>
<dbReference type="Pfam" id="PF12799">
    <property type="entry name" value="LRR_4"/>
    <property type="match status" value="1"/>
</dbReference>
<feature type="domain" description="CHAT" evidence="3">
    <location>
        <begin position="827"/>
        <end position="969"/>
    </location>
</feature>
<keyword evidence="6" id="KW-1185">Reference proteome</keyword>
<dbReference type="SMART" id="SM00364">
    <property type="entry name" value="LRR_BAC"/>
    <property type="match status" value="6"/>
</dbReference>
<name>A0A934TPU5_9BURK</name>
<keyword evidence="1" id="KW-0433">Leucine-rich repeat</keyword>
<dbReference type="Pfam" id="PF23598">
    <property type="entry name" value="LRR_14"/>
    <property type="match status" value="1"/>
</dbReference>
<dbReference type="EMBL" id="JAEPWM010000001">
    <property type="protein sequence ID" value="MBK6005351.1"/>
    <property type="molecule type" value="Genomic_DNA"/>
</dbReference>
<dbReference type="InterPro" id="IPR050216">
    <property type="entry name" value="LRR_domain-containing"/>
</dbReference>
<comment type="caution">
    <text evidence="5">The sequence shown here is derived from an EMBL/GenBank/DDBJ whole genome shotgun (WGS) entry which is preliminary data.</text>
</comment>
<evidence type="ECO:0000256" key="2">
    <source>
        <dbReference type="ARBA" id="ARBA00022737"/>
    </source>
</evidence>
<evidence type="ECO:0000313" key="5">
    <source>
        <dbReference type="EMBL" id="MBK6005351.1"/>
    </source>
</evidence>
<dbReference type="GO" id="GO:0009274">
    <property type="term" value="C:peptidoglycan-based cell wall"/>
    <property type="evidence" value="ECO:0007669"/>
    <property type="project" value="UniProtKB-ARBA"/>
</dbReference>
<dbReference type="AlphaFoldDB" id="A0A934TPU5"/>
<feature type="domain" description="Disease resistance R13L4/SHOC-2-like LRR" evidence="4">
    <location>
        <begin position="57"/>
        <end position="141"/>
    </location>
</feature>
<dbReference type="InterPro" id="IPR024983">
    <property type="entry name" value="CHAT_dom"/>
</dbReference>
<evidence type="ECO:0000259" key="4">
    <source>
        <dbReference type="Pfam" id="PF23598"/>
    </source>
</evidence>
<reference evidence="5" key="1">
    <citation type="journal article" date="2012" name="J. Microbiol. Biotechnol.">
        <title>Ramlibacter ginsenosidimutans sp. nov., with ginsenoside-converting activity.</title>
        <authorList>
            <person name="Wang L."/>
            <person name="An D.S."/>
            <person name="Kim S.G."/>
            <person name="Jin F.X."/>
            <person name="Kim S.C."/>
            <person name="Lee S.T."/>
            <person name="Im W.T."/>
        </authorList>
    </citation>
    <scope>NUCLEOTIDE SEQUENCE</scope>
    <source>
        <strain evidence="5">KACC 17527</strain>
    </source>
</reference>
<dbReference type="InterPro" id="IPR032675">
    <property type="entry name" value="LRR_dom_sf"/>
</dbReference>
<reference evidence="5" key="2">
    <citation type="submission" date="2021-01" db="EMBL/GenBank/DDBJ databases">
        <authorList>
            <person name="Kang M."/>
        </authorList>
    </citation>
    <scope>NUCLEOTIDE SEQUENCE</scope>
    <source>
        <strain evidence="5">KACC 17527</strain>
    </source>
</reference>
<dbReference type="Pfam" id="PF12770">
    <property type="entry name" value="CHAT"/>
    <property type="match status" value="1"/>
</dbReference>